<dbReference type="Pfam" id="PF03548">
    <property type="entry name" value="LolA"/>
    <property type="match status" value="1"/>
</dbReference>
<proteinExistence type="predicted"/>
<name>A0ABP7TUL5_9SPHN</name>
<evidence type="ECO:0000256" key="1">
    <source>
        <dbReference type="ARBA" id="ARBA00022729"/>
    </source>
</evidence>
<dbReference type="SUPFAM" id="SSF89392">
    <property type="entry name" value="Prokaryotic lipoproteins and lipoprotein localization factors"/>
    <property type="match status" value="1"/>
</dbReference>
<keyword evidence="3" id="KW-0449">Lipoprotein</keyword>
<dbReference type="Gene3D" id="2.50.20.10">
    <property type="entry name" value="Lipoprotein localisation LolA/LolB/LppX"/>
    <property type="match status" value="1"/>
</dbReference>
<dbReference type="InterPro" id="IPR004564">
    <property type="entry name" value="OM_lipoprot_carrier_LolA-like"/>
</dbReference>
<dbReference type="InterPro" id="IPR029046">
    <property type="entry name" value="LolA/LolB/LppX"/>
</dbReference>
<organism evidence="3 4">
    <name type="scientific">Sphingomonas rosea</name>
    <dbReference type="NCBI Taxonomy" id="335605"/>
    <lineage>
        <taxon>Bacteria</taxon>
        <taxon>Pseudomonadati</taxon>
        <taxon>Pseudomonadota</taxon>
        <taxon>Alphaproteobacteria</taxon>
        <taxon>Sphingomonadales</taxon>
        <taxon>Sphingomonadaceae</taxon>
        <taxon>Sphingomonas</taxon>
    </lineage>
</organism>
<evidence type="ECO:0000313" key="4">
    <source>
        <dbReference type="Proteomes" id="UP001424459"/>
    </source>
</evidence>
<evidence type="ECO:0000256" key="2">
    <source>
        <dbReference type="SAM" id="SignalP"/>
    </source>
</evidence>
<dbReference type="PANTHER" id="PTHR35869">
    <property type="entry name" value="OUTER-MEMBRANE LIPOPROTEIN CARRIER PROTEIN"/>
    <property type="match status" value="1"/>
</dbReference>
<dbReference type="CDD" id="cd16325">
    <property type="entry name" value="LolA"/>
    <property type="match status" value="1"/>
</dbReference>
<dbReference type="PANTHER" id="PTHR35869:SF1">
    <property type="entry name" value="OUTER-MEMBRANE LIPOPROTEIN CARRIER PROTEIN"/>
    <property type="match status" value="1"/>
</dbReference>
<dbReference type="RefSeq" id="WP_344695817.1">
    <property type="nucleotide sequence ID" value="NZ_BAABBR010000001.1"/>
</dbReference>
<gene>
    <name evidence="3" type="ORF">GCM10022281_08850</name>
</gene>
<reference evidence="4" key="1">
    <citation type="journal article" date="2019" name="Int. J. Syst. Evol. Microbiol.">
        <title>The Global Catalogue of Microorganisms (GCM) 10K type strain sequencing project: providing services to taxonomists for standard genome sequencing and annotation.</title>
        <authorList>
            <consortium name="The Broad Institute Genomics Platform"/>
            <consortium name="The Broad Institute Genome Sequencing Center for Infectious Disease"/>
            <person name="Wu L."/>
            <person name="Ma J."/>
        </authorList>
    </citation>
    <scope>NUCLEOTIDE SEQUENCE [LARGE SCALE GENOMIC DNA]</scope>
    <source>
        <strain evidence="4">JCM 17564</strain>
    </source>
</reference>
<sequence length="206" mass="22298">MSFLRLSARLLAPATALALVAPAALAQPADPLRQVEQSLGATQSMSARFTQTDGRGRSQSGTLSLKRPGKIRFEYGAGANILLVGDGKNLTFLDYEVGQKSAWPIAKSPLSVLLSPQPNLSRIARIEKQANPNIVIVRARDARRPEFGTLLLAFSRQAGAPGGLMLEGWTAIDAQNKKTTVKLDGQRYNVALPDSAFTYAEPRKRR</sequence>
<feature type="chain" id="PRO_5045355445" evidence="2">
    <location>
        <begin position="27"/>
        <end position="206"/>
    </location>
</feature>
<accession>A0ABP7TUL5</accession>
<dbReference type="Proteomes" id="UP001424459">
    <property type="component" value="Unassembled WGS sequence"/>
</dbReference>
<keyword evidence="1 2" id="KW-0732">Signal</keyword>
<dbReference type="EMBL" id="BAABBR010000001">
    <property type="protein sequence ID" value="GAA4031528.1"/>
    <property type="molecule type" value="Genomic_DNA"/>
</dbReference>
<feature type="signal peptide" evidence="2">
    <location>
        <begin position="1"/>
        <end position="26"/>
    </location>
</feature>
<evidence type="ECO:0000313" key="3">
    <source>
        <dbReference type="EMBL" id="GAA4031528.1"/>
    </source>
</evidence>
<protein>
    <submittedName>
        <fullName evidence="3">Outer membrane lipoprotein carrier protein LolA</fullName>
    </submittedName>
</protein>
<comment type="caution">
    <text evidence="3">The sequence shown here is derived from an EMBL/GenBank/DDBJ whole genome shotgun (WGS) entry which is preliminary data.</text>
</comment>
<keyword evidence="4" id="KW-1185">Reference proteome</keyword>